<comment type="caution">
    <text evidence="1">The sequence shown here is derived from an EMBL/GenBank/DDBJ whole genome shotgun (WGS) entry which is preliminary data.</text>
</comment>
<evidence type="ECO:0000313" key="1">
    <source>
        <dbReference type="EMBL" id="CAI6362659.1"/>
    </source>
</evidence>
<evidence type="ECO:0008006" key="3">
    <source>
        <dbReference type="Google" id="ProtNLM"/>
    </source>
</evidence>
<dbReference type="GO" id="GO:0003676">
    <property type="term" value="F:nucleic acid binding"/>
    <property type="evidence" value="ECO:0007669"/>
    <property type="project" value="InterPro"/>
</dbReference>
<reference evidence="1 2" key="1">
    <citation type="submission" date="2023-01" db="EMBL/GenBank/DDBJ databases">
        <authorList>
            <person name="Whitehead M."/>
        </authorList>
    </citation>
    <scope>NUCLEOTIDE SEQUENCE [LARGE SCALE GENOMIC DNA]</scope>
</reference>
<gene>
    <name evidence="1" type="ORF">MEUPH1_LOCUS17710</name>
</gene>
<protein>
    <recommendedName>
        <fullName evidence="3">RNase H type-1 domain-containing protein</fullName>
    </recommendedName>
</protein>
<sequence>MEIFIKNNIVLSDSLSTPQNLNNTTDTSDIAKLIKHKISRSKSRRINISLIWISGHSNIEEREKAKQEAKKAVKSSEPQNLIKQLVQI</sequence>
<dbReference type="EMBL" id="CARXXK010000003">
    <property type="protein sequence ID" value="CAI6362659.1"/>
    <property type="molecule type" value="Genomic_DNA"/>
</dbReference>
<dbReference type="InterPro" id="IPR012337">
    <property type="entry name" value="RNaseH-like_sf"/>
</dbReference>
<dbReference type="SUPFAM" id="SSF53098">
    <property type="entry name" value="Ribonuclease H-like"/>
    <property type="match status" value="1"/>
</dbReference>
<dbReference type="AlphaFoldDB" id="A0AAV0X2K6"/>
<dbReference type="InterPro" id="IPR036397">
    <property type="entry name" value="RNaseH_sf"/>
</dbReference>
<name>A0AAV0X2K6_9HEMI</name>
<evidence type="ECO:0000313" key="2">
    <source>
        <dbReference type="Proteomes" id="UP001160148"/>
    </source>
</evidence>
<organism evidence="1 2">
    <name type="scientific">Macrosiphum euphorbiae</name>
    <name type="common">potato aphid</name>
    <dbReference type="NCBI Taxonomy" id="13131"/>
    <lineage>
        <taxon>Eukaryota</taxon>
        <taxon>Metazoa</taxon>
        <taxon>Ecdysozoa</taxon>
        <taxon>Arthropoda</taxon>
        <taxon>Hexapoda</taxon>
        <taxon>Insecta</taxon>
        <taxon>Pterygota</taxon>
        <taxon>Neoptera</taxon>
        <taxon>Paraneoptera</taxon>
        <taxon>Hemiptera</taxon>
        <taxon>Sternorrhyncha</taxon>
        <taxon>Aphidomorpha</taxon>
        <taxon>Aphidoidea</taxon>
        <taxon>Aphididae</taxon>
        <taxon>Macrosiphini</taxon>
        <taxon>Macrosiphum</taxon>
    </lineage>
</organism>
<proteinExistence type="predicted"/>
<keyword evidence="2" id="KW-1185">Reference proteome</keyword>
<dbReference type="Gene3D" id="3.30.420.10">
    <property type="entry name" value="Ribonuclease H-like superfamily/Ribonuclease H"/>
    <property type="match status" value="1"/>
</dbReference>
<dbReference type="Proteomes" id="UP001160148">
    <property type="component" value="Unassembled WGS sequence"/>
</dbReference>
<accession>A0AAV0X2K6</accession>